<protein>
    <submittedName>
        <fullName evidence="2">Uncharacterized protein</fullName>
    </submittedName>
</protein>
<name>A0A4Z2HZR7_9TELE</name>
<accession>A0A4Z2HZR7</accession>
<gene>
    <name evidence="2" type="ORF">EYF80_018969</name>
</gene>
<comment type="caution">
    <text evidence="2">The sequence shown here is derived from an EMBL/GenBank/DDBJ whole genome shotgun (WGS) entry which is preliminary data.</text>
</comment>
<sequence length="90" mass="9702">MAGSQYTDLLSSMPTPSITPFTPLRGANVAGTLHEPNECRRETADPQLHNGWVLNWPLEYGLCVATARLSLHGGLDWVTSFGGHPTETPG</sequence>
<keyword evidence="3" id="KW-1185">Reference proteome</keyword>
<dbReference type="AlphaFoldDB" id="A0A4Z2HZR7"/>
<reference evidence="2 3" key="1">
    <citation type="submission" date="2019-03" db="EMBL/GenBank/DDBJ databases">
        <title>First draft genome of Liparis tanakae, snailfish: a comprehensive survey of snailfish specific genes.</title>
        <authorList>
            <person name="Kim W."/>
            <person name="Song I."/>
            <person name="Jeong J.-H."/>
            <person name="Kim D."/>
            <person name="Kim S."/>
            <person name="Ryu S."/>
            <person name="Song J.Y."/>
            <person name="Lee S.K."/>
        </authorList>
    </citation>
    <scope>NUCLEOTIDE SEQUENCE [LARGE SCALE GENOMIC DNA]</scope>
    <source>
        <tissue evidence="2">Muscle</tissue>
    </source>
</reference>
<feature type="compositionally biased region" description="Polar residues" evidence="1">
    <location>
        <begin position="1"/>
        <end position="20"/>
    </location>
</feature>
<feature type="region of interest" description="Disordered" evidence="1">
    <location>
        <begin position="1"/>
        <end position="24"/>
    </location>
</feature>
<dbReference type="EMBL" id="SRLO01000158">
    <property type="protein sequence ID" value="TNN70835.1"/>
    <property type="molecule type" value="Genomic_DNA"/>
</dbReference>
<proteinExistence type="predicted"/>
<dbReference type="Proteomes" id="UP000314294">
    <property type="component" value="Unassembled WGS sequence"/>
</dbReference>
<evidence type="ECO:0000313" key="2">
    <source>
        <dbReference type="EMBL" id="TNN70835.1"/>
    </source>
</evidence>
<evidence type="ECO:0000256" key="1">
    <source>
        <dbReference type="SAM" id="MobiDB-lite"/>
    </source>
</evidence>
<evidence type="ECO:0000313" key="3">
    <source>
        <dbReference type="Proteomes" id="UP000314294"/>
    </source>
</evidence>
<organism evidence="2 3">
    <name type="scientific">Liparis tanakae</name>
    <name type="common">Tanaka's snailfish</name>
    <dbReference type="NCBI Taxonomy" id="230148"/>
    <lineage>
        <taxon>Eukaryota</taxon>
        <taxon>Metazoa</taxon>
        <taxon>Chordata</taxon>
        <taxon>Craniata</taxon>
        <taxon>Vertebrata</taxon>
        <taxon>Euteleostomi</taxon>
        <taxon>Actinopterygii</taxon>
        <taxon>Neopterygii</taxon>
        <taxon>Teleostei</taxon>
        <taxon>Neoteleostei</taxon>
        <taxon>Acanthomorphata</taxon>
        <taxon>Eupercaria</taxon>
        <taxon>Perciformes</taxon>
        <taxon>Cottioidei</taxon>
        <taxon>Cottales</taxon>
        <taxon>Liparidae</taxon>
        <taxon>Liparis</taxon>
    </lineage>
</organism>